<gene>
    <name evidence="3" type="ORF">FPZ54_11555</name>
</gene>
<dbReference type="RefSeq" id="WP_145847374.1">
    <property type="nucleotide sequence ID" value="NZ_CP042239.1"/>
</dbReference>
<evidence type="ECO:0000256" key="2">
    <source>
        <dbReference type="SAM" id="Phobius"/>
    </source>
</evidence>
<dbReference type="KEGG" id="ssua:FPZ54_11555"/>
<protein>
    <submittedName>
        <fullName evidence="3">Glycosyl hydrolase</fullName>
    </submittedName>
</protein>
<dbReference type="GO" id="GO:0009253">
    <property type="term" value="P:peptidoglycan catabolic process"/>
    <property type="evidence" value="ECO:0007669"/>
    <property type="project" value="InterPro"/>
</dbReference>
<dbReference type="PROSITE" id="PS51904">
    <property type="entry name" value="GLYCOSYL_HYDROL_F25_2"/>
    <property type="match status" value="1"/>
</dbReference>
<dbReference type="Pfam" id="PF01183">
    <property type="entry name" value="Glyco_hydro_25"/>
    <property type="match status" value="1"/>
</dbReference>
<dbReference type="GO" id="GO:0016998">
    <property type="term" value="P:cell wall macromolecule catabolic process"/>
    <property type="evidence" value="ECO:0007669"/>
    <property type="project" value="InterPro"/>
</dbReference>
<evidence type="ECO:0000313" key="4">
    <source>
        <dbReference type="Proteomes" id="UP000318055"/>
    </source>
</evidence>
<dbReference type="InterPro" id="IPR017853">
    <property type="entry name" value="GH"/>
</dbReference>
<dbReference type="SUPFAM" id="SSF51445">
    <property type="entry name" value="(Trans)glycosidases"/>
    <property type="match status" value="1"/>
</dbReference>
<keyword evidence="2" id="KW-0472">Membrane</keyword>
<comment type="similarity">
    <text evidence="1">Belongs to the glycosyl hydrolase 25 family.</text>
</comment>
<keyword evidence="2" id="KW-1133">Transmembrane helix</keyword>
<accession>A0A518RGP9</accession>
<evidence type="ECO:0000256" key="1">
    <source>
        <dbReference type="ARBA" id="ARBA00010646"/>
    </source>
</evidence>
<keyword evidence="3" id="KW-0378">Hydrolase</keyword>
<dbReference type="AlphaFoldDB" id="A0A518RGP9"/>
<organism evidence="3 4">
    <name type="scientific">Sphingomonas suaedae</name>
    <dbReference type="NCBI Taxonomy" id="2599297"/>
    <lineage>
        <taxon>Bacteria</taxon>
        <taxon>Pseudomonadati</taxon>
        <taxon>Pseudomonadota</taxon>
        <taxon>Alphaproteobacteria</taxon>
        <taxon>Sphingomonadales</taxon>
        <taxon>Sphingomonadaceae</taxon>
        <taxon>Sphingomonas</taxon>
    </lineage>
</organism>
<dbReference type="OrthoDB" id="9798192at2"/>
<reference evidence="3 4" key="1">
    <citation type="submission" date="2019-07" db="EMBL/GenBank/DDBJ databases">
        <title>Sphingomonas alkalisoli sp. nov., isolated from rhizosphere soil of Suaedae salsa.</title>
        <authorList>
            <person name="Zhang H."/>
            <person name="Xu L."/>
            <person name="Zhang J.-X."/>
            <person name="Sun J.-Q."/>
        </authorList>
    </citation>
    <scope>NUCLEOTIDE SEQUENCE [LARGE SCALE GENOMIC DNA]</scope>
    <source>
        <strain evidence="3 4">XS-10</strain>
    </source>
</reference>
<name>A0A518RGP9_9SPHN</name>
<proteinExistence type="inferred from homology"/>
<dbReference type="PANTHER" id="PTHR34135">
    <property type="entry name" value="LYSOZYME"/>
    <property type="match status" value="1"/>
</dbReference>
<dbReference type="PANTHER" id="PTHR34135:SF2">
    <property type="entry name" value="LYSOZYME"/>
    <property type="match status" value="1"/>
</dbReference>
<dbReference type="InterPro" id="IPR002053">
    <property type="entry name" value="Glyco_hydro_25"/>
</dbReference>
<dbReference type="Gene3D" id="3.20.20.80">
    <property type="entry name" value="Glycosidases"/>
    <property type="match status" value="1"/>
</dbReference>
<dbReference type="GO" id="GO:0003796">
    <property type="term" value="F:lysozyme activity"/>
    <property type="evidence" value="ECO:0007669"/>
    <property type="project" value="InterPro"/>
</dbReference>
<dbReference type="Proteomes" id="UP000318055">
    <property type="component" value="Chromosome"/>
</dbReference>
<dbReference type="GO" id="GO:0016052">
    <property type="term" value="P:carbohydrate catabolic process"/>
    <property type="evidence" value="ECO:0007669"/>
    <property type="project" value="TreeGrafter"/>
</dbReference>
<keyword evidence="4" id="KW-1185">Reference proteome</keyword>
<evidence type="ECO:0000313" key="3">
    <source>
        <dbReference type="EMBL" id="QDX26594.1"/>
    </source>
</evidence>
<feature type="transmembrane region" description="Helical" evidence="2">
    <location>
        <begin position="6"/>
        <end position="29"/>
    </location>
</feature>
<keyword evidence="2" id="KW-0812">Transmembrane</keyword>
<dbReference type="EMBL" id="CP042239">
    <property type="protein sequence ID" value="QDX26594.1"/>
    <property type="molecule type" value="Genomic_DNA"/>
</dbReference>
<sequence length="224" mass="24675">MKWVRIWAGILLALALVGVCGWMFAIAWAPPRADYAIQGIDVSDEDGAVDWFTVKAGDVGFAYARATIGADVRDALFADNWAGIYEAGLRRGAIHGFSLCQLARDQAGAFVATVPRDPDALPAAIDLSFRDDCPARPERDVVLGEIRTLAAILETHSGKPVVLRIDPEFEAQYRISGAIPRPLWSTGLFFPPTYLARPWRMWQASTIRRIEGVDRPVNWNVVAP</sequence>